<dbReference type="InterPro" id="IPR027417">
    <property type="entry name" value="P-loop_NTPase"/>
</dbReference>
<name>A0A6N2AVP4_SOLCI</name>
<evidence type="ECO:0000256" key="1">
    <source>
        <dbReference type="SAM" id="Phobius"/>
    </source>
</evidence>
<keyword evidence="1" id="KW-1133">Transmembrane helix</keyword>
<accession>A0A6N2AVP4</accession>
<dbReference type="AlphaFoldDB" id="A0A6N2AVP4"/>
<gene>
    <name evidence="2" type="ORF">EJD97_022492</name>
</gene>
<reference evidence="2" key="1">
    <citation type="submission" date="2019-05" db="EMBL/GenBank/DDBJ databases">
        <title>The de novo reference genome and transcriptome assemblies of the wild tomato species Solanum chilense.</title>
        <authorList>
            <person name="Stam R."/>
            <person name="Nosenko T."/>
            <person name="Hoerger A.C."/>
            <person name="Stephan W."/>
            <person name="Seidel M.A."/>
            <person name="Kuhn J.M.M."/>
            <person name="Haberer G."/>
            <person name="Tellier A."/>
        </authorList>
    </citation>
    <scope>NUCLEOTIDE SEQUENCE</scope>
    <source>
        <tissue evidence="2">Mature leaves</tissue>
    </source>
</reference>
<protein>
    <recommendedName>
        <fullName evidence="3">ATP-dependent DNA helicase</fullName>
    </recommendedName>
</protein>
<evidence type="ECO:0008006" key="3">
    <source>
        <dbReference type="Google" id="ProtNLM"/>
    </source>
</evidence>
<organism evidence="2">
    <name type="scientific">Solanum chilense</name>
    <name type="common">Tomato</name>
    <name type="synonym">Lycopersicon chilense</name>
    <dbReference type="NCBI Taxonomy" id="4083"/>
    <lineage>
        <taxon>Eukaryota</taxon>
        <taxon>Viridiplantae</taxon>
        <taxon>Streptophyta</taxon>
        <taxon>Embryophyta</taxon>
        <taxon>Tracheophyta</taxon>
        <taxon>Spermatophyta</taxon>
        <taxon>Magnoliopsida</taxon>
        <taxon>eudicotyledons</taxon>
        <taxon>Gunneridae</taxon>
        <taxon>Pentapetalae</taxon>
        <taxon>asterids</taxon>
        <taxon>lamiids</taxon>
        <taxon>Solanales</taxon>
        <taxon>Solanaceae</taxon>
        <taxon>Solanoideae</taxon>
        <taxon>Solaneae</taxon>
        <taxon>Solanum</taxon>
        <taxon>Solanum subgen. Lycopersicon</taxon>
    </lineage>
</organism>
<evidence type="ECO:0000313" key="2">
    <source>
        <dbReference type="EMBL" id="TMW85789.1"/>
    </source>
</evidence>
<dbReference type="EMBL" id="RXGB01007113">
    <property type="protein sequence ID" value="TMW85789.1"/>
    <property type="molecule type" value="Genomic_DNA"/>
</dbReference>
<sequence>MTINKVQGQTIQNVGLYMPQHIFSHGQLYVTLSRGIPMSTTKVLVLTEQPKCQNGTYTNNIVYKKVLGTVNPYTYMAILTQIIIFLVIVDTNNIKLIQISGLEDTDTPMQT</sequence>
<dbReference type="SUPFAM" id="SSF52540">
    <property type="entry name" value="P-loop containing nucleoside triphosphate hydrolases"/>
    <property type="match status" value="1"/>
</dbReference>
<comment type="caution">
    <text evidence="2">The sequence shown here is derived from an EMBL/GenBank/DDBJ whole genome shotgun (WGS) entry which is preliminary data.</text>
</comment>
<feature type="transmembrane region" description="Helical" evidence="1">
    <location>
        <begin position="72"/>
        <end position="89"/>
    </location>
</feature>
<proteinExistence type="predicted"/>
<keyword evidence="1" id="KW-0812">Transmembrane</keyword>
<keyword evidence="1" id="KW-0472">Membrane</keyword>